<feature type="compositionally biased region" description="Polar residues" evidence="1">
    <location>
        <begin position="111"/>
        <end position="131"/>
    </location>
</feature>
<organism evidence="2 3">
    <name type="scientific">Sphaerisporangium rhizosphaerae</name>
    <dbReference type="NCBI Taxonomy" id="2269375"/>
    <lineage>
        <taxon>Bacteria</taxon>
        <taxon>Bacillati</taxon>
        <taxon>Actinomycetota</taxon>
        <taxon>Actinomycetes</taxon>
        <taxon>Streptosporangiales</taxon>
        <taxon>Streptosporangiaceae</taxon>
        <taxon>Sphaerisporangium</taxon>
    </lineage>
</organism>
<dbReference type="EMBL" id="JBHTCG010000028">
    <property type="protein sequence ID" value="MFC7386611.1"/>
    <property type="molecule type" value="Genomic_DNA"/>
</dbReference>
<evidence type="ECO:0000256" key="1">
    <source>
        <dbReference type="SAM" id="MobiDB-lite"/>
    </source>
</evidence>
<feature type="compositionally biased region" description="Gly residues" evidence="1">
    <location>
        <begin position="79"/>
        <end position="94"/>
    </location>
</feature>
<feature type="region of interest" description="Disordered" evidence="1">
    <location>
        <begin position="43"/>
        <end position="131"/>
    </location>
</feature>
<gene>
    <name evidence="2" type="ORF">ACFQSB_30695</name>
</gene>
<feature type="region of interest" description="Disordered" evidence="1">
    <location>
        <begin position="168"/>
        <end position="209"/>
    </location>
</feature>
<accession>A0ABW2PHB2</accession>
<evidence type="ECO:0000313" key="2">
    <source>
        <dbReference type="EMBL" id="MFC7386611.1"/>
    </source>
</evidence>
<proteinExistence type="predicted"/>
<protein>
    <submittedName>
        <fullName evidence="2">Uncharacterized protein</fullName>
    </submittedName>
</protein>
<sequence>MTRQHGGRARMPGDLAMWLLAGACAAIVPVVASPAATADAGAGRASYRAHHARTQAQPRQRARSATRERGRARAHGHARAGGGGLARATGGGHPRGGDDGDGTAPKVVKSGNGTRNQSITEIGSTTVNKGMQHTTAETVSGTTGIQNALCKHAKVCNIHLKVIIINPGPSQKGKKAKSAVTDVTTTDDPADGATASQNTTADEDDCCCD</sequence>
<dbReference type="Proteomes" id="UP001596496">
    <property type="component" value="Unassembled WGS sequence"/>
</dbReference>
<evidence type="ECO:0000313" key="3">
    <source>
        <dbReference type="Proteomes" id="UP001596496"/>
    </source>
</evidence>
<reference evidence="3" key="1">
    <citation type="journal article" date="2019" name="Int. J. Syst. Evol. Microbiol.">
        <title>The Global Catalogue of Microorganisms (GCM) 10K type strain sequencing project: providing services to taxonomists for standard genome sequencing and annotation.</title>
        <authorList>
            <consortium name="The Broad Institute Genomics Platform"/>
            <consortium name="The Broad Institute Genome Sequencing Center for Infectious Disease"/>
            <person name="Wu L."/>
            <person name="Ma J."/>
        </authorList>
    </citation>
    <scope>NUCLEOTIDE SEQUENCE [LARGE SCALE GENOMIC DNA]</scope>
    <source>
        <strain evidence="3">CECT 7649</strain>
    </source>
</reference>
<feature type="compositionally biased region" description="Low complexity" evidence="1">
    <location>
        <begin position="179"/>
        <end position="195"/>
    </location>
</feature>
<dbReference type="RefSeq" id="WP_380830330.1">
    <property type="nucleotide sequence ID" value="NZ_JBHTCG010000028.1"/>
</dbReference>
<name>A0ABW2PHB2_9ACTN</name>
<keyword evidence="3" id="KW-1185">Reference proteome</keyword>
<comment type="caution">
    <text evidence="2">The sequence shown here is derived from an EMBL/GenBank/DDBJ whole genome shotgun (WGS) entry which is preliminary data.</text>
</comment>